<dbReference type="RefSeq" id="WP_131961428.1">
    <property type="nucleotide sequence ID" value="NZ_SMFL01000014.1"/>
</dbReference>
<sequence length="71" mass="8112">MTVDLVTVTVVLSDESSQRPYFVIGSLIHERSNVKIWAAIRLSIRVGIPYSYFDQSVMILLLNRIYLPANK</sequence>
<name>A0A4R5DIX4_9BACT</name>
<accession>A0A4R5DIX4</accession>
<dbReference type="AlphaFoldDB" id="A0A4R5DIX4"/>
<evidence type="ECO:0000313" key="1">
    <source>
        <dbReference type="EMBL" id="TDE10735.1"/>
    </source>
</evidence>
<proteinExistence type="predicted"/>
<gene>
    <name evidence="1" type="ORF">E0F88_27050</name>
</gene>
<organism evidence="1 2">
    <name type="scientific">Dyadobacter psychrotolerans</name>
    <dbReference type="NCBI Taxonomy" id="2541721"/>
    <lineage>
        <taxon>Bacteria</taxon>
        <taxon>Pseudomonadati</taxon>
        <taxon>Bacteroidota</taxon>
        <taxon>Cytophagia</taxon>
        <taxon>Cytophagales</taxon>
        <taxon>Spirosomataceae</taxon>
        <taxon>Dyadobacter</taxon>
    </lineage>
</organism>
<comment type="caution">
    <text evidence="1">The sequence shown here is derived from an EMBL/GenBank/DDBJ whole genome shotgun (WGS) entry which is preliminary data.</text>
</comment>
<dbReference type="EMBL" id="SMFL01000014">
    <property type="protein sequence ID" value="TDE10735.1"/>
    <property type="molecule type" value="Genomic_DNA"/>
</dbReference>
<protein>
    <submittedName>
        <fullName evidence="1">Uncharacterized protein</fullName>
    </submittedName>
</protein>
<dbReference type="Proteomes" id="UP000294850">
    <property type="component" value="Unassembled WGS sequence"/>
</dbReference>
<evidence type="ECO:0000313" key="2">
    <source>
        <dbReference type="Proteomes" id="UP000294850"/>
    </source>
</evidence>
<keyword evidence="2" id="KW-1185">Reference proteome</keyword>
<reference evidence="1 2" key="1">
    <citation type="submission" date="2019-03" db="EMBL/GenBank/DDBJ databases">
        <title>Dyadobacter AR-3-6 sp. nov., isolated from arctic soil.</title>
        <authorList>
            <person name="Chaudhary D.K."/>
        </authorList>
    </citation>
    <scope>NUCLEOTIDE SEQUENCE [LARGE SCALE GENOMIC DNA]</scope>
    <source>
        <strain evidence="1 2">AR-3-6</strain>
    </source>
</reference>